<gene>
    <name evidence="7" type="ORF">CM19_06490</name>
</gene>
<feature type="domain" description="V-ATPase proteolipid subunit C-like" evidence="6">
    <location>
        <begin position="44"/>
        <end position="103"/>
    </location>
</feature>
<evidence type="ECO:0000256" key="4">
    <source>
        <dbReference type="ARBA" id="ARBA00023136"/>
    </source>
</evidence>
<dbReference type="Gene3D" id="1.20.120.610">
    <property type="entry name" value="lithium bound rotor ring of v- atpase"/>
    <property type="match status" value="1"/>
</dbReference>
<evidence type="ECO:0000259" key="6">
    <source>
        <dbReference type="Pfam" id="PF00137"/>
    </source>
</evidence>
<keyword evidence="7" id="KW-0378">Hydrolase</keyword>
<dbReference type="EC" id="3.6.3.14" evidence="7"/>
<dbReference type="InterPro" id="IPR035921">
    <property type="entry name" value="F/V-ATP_Csub_sf"/>
</dbReference>
<organism evidence="7 8">
    <name type="scientific">Candidatus Acidianus copahuensis</name>
    <dbReference type="NCBI Taxonomy" id="1160895"/>
    <lineage>
        <taxon>Archaea</taxon>
        <taxon>Thermoproteota</taxon>
        <taxon>Thermoprotei</taxon>
        <taxon>Sulfolobales</taxon>
        <taxon>Sulfolobaceae</taxon>
        <taxon>Acidianus</taxon>
    </lineage>
</organism>
<evidence type="ECO:0000313" key="7">
    <source>
        <dbReference type="EMBL" id="EZQ07002.1"/>
    </source>
</evidence>
<reference evidence="7 8" key="1">
    <citation type="submission" date="2014-03" db="EMBL/GenBank/DDBJ databases">
        <title>Draft genome sequence of the novel thermoacidophilic archaea Acidianus copahuensis ALE1 strain, isolated from Copahue volcanic area in Neuquen Argentina.</title>
        <authorList>
            <person name="Urbieta M.S."/>
            <person name="Rascovan N."/>
            <person name="Castro C."/>
            <person name="Revale S."/>
            <person name="Giaveno M.A."/>
            <person name="Vazquez M.P."/>
            <person name="Donati E.R."/>
        </authorList>
    </citation>
    <scope>NUCLEOTIDE SEQUENCE [LARGE SCALE GENOMIC DNA]</scope>
    <source>
        <strain evidence="7 8">ALE1</strain>
    </source>
</reference>
<sequence>MKRTLYGLFLLSILVGLATSAYGATASSAIAPSSTAQGFEGINIGAGLAIGLAAVGAGLAVGMAAAAGIGVLTERRDMFGTVLIFVAIGEGIVVYGLVFAVLMLFAHV</sequence>
<evidence type="ECO:0000313" key="8">
    <source>
        <dbReference type="Proteomes" id="UP000024332"/>
    </source>
</evidence>
<keyword evidence="4 5" id="KW-0472">Membrane</keyword>
<dbReference type="Pfam" id="PF00137">
    <property type="entry name" value="ATP-synt_C"/>
    <property type="match status" value="1"/>
</dbReference>
<dbReference type="GO" id="GO:0015078">
    <property type="term" value="F:proton transmembrane transporter activity"/>
    <property type="evidence" value="ECO:0007669"/>
    <property type="project" value="InterPro"/>
</dbReference>
<feature type="transmembrane region" description="Helical" evidence="5">
    <location>
        <begin position="79"/>
        <end position="106"/>
    </location>
</feature>
<dbReference type="NCBIfam" id="NF004888">
    <property type="entry name" value="PRK06251.1"/>
    <property type="match status" value="1"/>
</dbReference>
<dbReference type="OrthoDB" id="37215at2157"/>
<keyword evidence="2 5" id="KW-0812">Transmembrane</keyword>
<dbReference type="InterPro" id="IPR002379">
    <property type="entry name" value="ATPase_proteolipid_c-like_dom"/>
</dbReference>
<proteinExistence type="predicted"/>
<dbReference type="GO" id="GO:0033177">
    <property type="term" value="C:proton-transporting two-sector ATPase complex, proton-transporting domain"/>
    <property type="evidence" value="ECO:0007669"/>
    <property type="project" value="InterPro"/>
</dbReference>
<keyword evidence="3 5" id="KW-1133">Transmembrane helix</keyword>
<comment type="subcellular location">
    <subcellularLocation>
        <location evidence="1">Membrane</location>
        <topology evidence="1">Multi-pass membrane protein</topology>
    </subcellularLocation>
</comment>
<keyword evidence="8" id="KW-1185">Reference proteome</keyword>
<evidence type="ECO:0000256" key="3">
    <source>
        <dbReference type="ARBA" id="ARBA00022989"/>
    </source>
</evidence>
<dbReference type="CDD" id="cd18120">
    <property type="entry name" value="ATP-synt_Vo_Ao_c"/>
    <property type="match status" value="1"/>
</dbReference>
<evidence type="ECO:0000256" key="2">
    <source>
        <dbReference type="ARBA" id="ARBA00022692"/>
    </source>
</evidence>
<evidence type="ECO:0000256" key="1">
    <source>
        <dbReference type="ARBA" id="ARBA00004141"/>
    </source>
</evidence>
<dbReference type="RefSeq" id="WP_048099521.1">
    <property type="nucleotide sequence ID" value="NZ_JFZT01000039.1"/>
</dbReference>
<dbReference type="AlphaFoldDB" id="A0A031LPJ4"/>
<name>A0A031LPJ4_9CREN</name>
<dbReference type="GO" id="GO:0016787">
    <property type="term" value="F:hydrolase activity"/>
    <property type="evidence" value="ECO:0007669"/>
    <property type="project" value="UniProtKB-KW"/>
</dbReference>
<dbReference type="STRING" id="1160895.CM19_06490"/>
<evidence type="ECO:0000256" key="5">
    <source>
        <dbReference type="SAM" id="Phobius"/>
    </source>
</evidence>
<comment type="caution">
    <text evidence="7">The sequence shown here is derived from an EMBL/GenBank/DDBJ whole genome shotgun (WGS) entry which is preliminary data.</text>
</comment>
<accession>A0A031LPJ4</accession>
<feature type="transmembrane region" description="Helical" evidence="5">
    <location>
        <begin position="46"/>
        <end position="72"/>
    </location>
</feature>
<dbReference type="Proteomes" id="UP000024332">
    <property type="component" value="Unassembled WGS sequence"/>
</dbReference>
<dbReference type="EMBL" id="JFZT01000039">
    <property type="protein sequence ID" value="EZQ07002.1"/>
    <property type="molecule type" value="Genomic_DNA"/>
</dbReference>
<protein>
    <submittedName>
        <fullName evidence="7">ATP synthase subunit K</fullName>
        <ecNumber evidence="7">3.6.3.14</ecNumber>
    </submittedName>
</protein>
<dbReference type="SUPFAM" id="SSF81333">
    <property type="entry name" value="F1F0 ATP synthase subunit C"/>
    <property type="match status" value="1"/>
</dbReference>